<dbReference type="EMBL" id="AAXU02000001">
    <property type="protein sequence ID" value="EAZ79425.1"/>
    <property type="molecule type" value="Genomic_DNA"/>
</dbReference>
<dbReference type="EMBL" id="CM001023">
    <property type="protein sequence ID" value="EAZ79425.1"/>
    <property type="molecule type" value="Genomic_DNA"/>
</dbReference>
<dbReference type="RefSeq" id="WP_008198601.1">
    <property type="nucleotide sequence ID" value="NZ_CM001023.1"/>
</dbReference>
<name>A3I221_9BACT</name>
<dbReference type="HOGENOM" id="CLU_1891750_0_0_10"/>
<dbReference type="OrthoDB" id="825554at2"/>
<dbReference type="SUPFAM" id="SSF49464">
    <property type="entry name" value="Carboxypeptidase regulatory domain-like"/>
    <property type="match status" value="1"/>
</dbReference>
<keyword evidence="2" id="KW-1185">Reference proteome</keyword>
<protein>
    <submittedName>
        <fullName evidence="1">Outer membrane protein</fullName>
    </submittedName>
</protein>
<accession>A3I221</accession>
<dbReference type="InterPro" id="IPR008969">
    <property type="entry name" value="CarboxyPept-like_regulatory"/>
</dbReference>
<gene>
    <name evidence="1" type="ORF">ALPR1_04263</name>
</gene>
<comment type="caution">
    <text evidence="1">The sequence shown here is derived from an EMBL/GenBank/DDBJ whole genome shotgun (WGS) entry which is preliminary data.</text>
</comment>
<dbReference type="Proteomes" id="UP000003919">
    <property type="component" value="Chromosome"/>
</dbReference>
<organism evidence="1 2">
    <name type="scientific">Algoriphagus machipongonensis</name>
    <dbReference type="NCBI Taxonomy" id="388413"/>
    <lineage>
        <taxon>Bacteria</taxon>
        <taxon>Pseudomonadati</taxon>
        <taxon>Bacteroidota</taxon>
        <taxon>Cytophagia</taxon>
        <taxon>Cytophagales</taxon>
        <taxon>Cyclobacteriaceae</taxon>
        <taxon>Algoriphagus</taxon>
    </lineage>
</organism>
<sequence length="134" mass="14813">MKNSINKAHKLYQRKLKFSILTVLFLFLGGLAFSITQLTSAGDGAYLEAKKIVKGIVLSQDKSPLPGAIIIVKNEDTGTVTDIKGNFYLDLEDFTSEEITLQISMIDHESTDVVLKTKNLPKDLGKITLKKEAK</sequence>
<evidence type="ECO:0000313" key="1">
    <source>
        <dbReference type="EMBL" id="EAZ79425.1"/>
    </source>
</evidence>
<evidence type="ECO:0000313" key="2">
    <source>
        <dbReference type="Proteomes" id="UP000003919"/>
    </source>
</evidence>
<reference evidence="1 2" key="1">
    <citation type="journal article" date="2011" name="J. Bacteriol.">
        <title>Complete genome sequence of Algoriphagus sp. PR1, bacterial prey of a colony-forming choanoflagellate.</title>
        <authorList>
            <person name="Alegado R.A."/>
            <person name="Ferriera S."/>
            <person name="Nusbaum C."/>
            <person name="Young S.K."/>
            <person name="Zeng Q."/>
            <person name="Imamovic A."/>
            <person name="Fairclough S.R."/>
            <person name="King N."/>
        </authorList>
    </citation>
    <scope>NUCLEOTIDE SEQUENCE [LARGE SCALE GENOMIC DNA]</scope>
    <source>
        <strain evidence="1 2">PR1</strain>
    </source>
</reference>
<proteinExistence type="predicted"/>
<dbReference type="Gene3D" id="2.60.40.1120">
    <property type="entry name" value="Carboxypeptidase-like, regulatory domain"/>
    <property type="match status" value="1"/>
</dbReference>
<dbReference type="AlphaFoldDB" id="A3I221"/>
<dbReference type="Pfam" id="PF13715">
    <property type="entry name" value="CarbopepD_reg_2"/>
    <property type="match status" value="1"/>
</dbReference>